<dbReference type="GO" id="GO:0016740">
    <property type="term" value="F:transferase activity"/>
    <property type="evidence" value="ECO:0007669"/>
    <property type="project" value="UniProtKB-KW"/>
</dbReference>
<name>A0A520M9P1_9GAMM</name>
<dbReference type="InterPro" id="IPR007434">
    <property type="entry name" value="FemAB-like"/>
</dbReference>
<proteinExistence type="predicted"/>
<accession>A0A520M9P1</accession>
<gene>
    <name evidence="1" type="ORF">EVB00_01795</name>
</gene>
<reference evidence="1 2" key="1">
    <citation type="submission" date="2019-02" db="EMBL/GenBank/DDBJ databases">
        <title>Prokaryotic population dynamics and viral predation in marine succession experiment using metagenomics: the confinement effect.</title>
        <authorList>
            <person name="Haro-Moreno J.M."/>
            <person name="Rodriguez-Valera F."/>
            <person name="Lopez-Perez M."/>
        </authorList>
    </citation>
    <scope>NUCLEOTIDE SEQUENCE [LARGE SCALE GENOMIC DNA]</scope>
    <source>
        <strain evidence="1">MED-G167</strain>
    </source>
</reference>
<dbReference type="EMBL" id="SHBM01000020">
    <property type="protein sequence ID" value="RZO17946.1"/>
    <property type="molecule type" value="Genomic_DNA"/>
</dbReference>
<dbReference type="PANTHER" id="PTHR47017">
    <property type="entry name" value="ACYL-COA"/>
    <property type="match status" value="1"/>
</dbReference>
<organism evidence="1 2">
    <name type="scientific">SAR86 cluster bacterium</name>
    <dbReference type="NCBI Taxonomy" id="2030880"/>
    <lineage>
        <taxon>Bacteria</taxon>
        <taxon>Pseudomonadati</taxon>
        <taxon>Pseudomonadota</taxon>
        <taxon>Gammaproteobacteria</taxon>
        <taxon>SAR86 cluster</taxon>
    </lineage>
</organism>
<keyword evidence="1" id="KW-0808">Transferase</keyword>
<dbReference type="Gene3D" id="3.40.630.30">
    <property type="match status" value="1"/>
</dbReference>
<dbReference type="Proteomes" id="UP000318359">
    <property type="component" value="Unassembled WGS sequence"/>
</dbReference>
<dbReference type="AlphaFoldDB" id="A0A520M9P1"/>
<evidence type="ECO:0000313" key="2">
    <source>
        <dbReference type="Proteomes" id="UP000318359"/>
    </source>
</evidence>
<evidence type="ECO:0000313" key="1">
    <source>
        <dbReference type="EMBL" id="RZO17946.1"/>
    </source>
</evidence>
<protein>
    <submittedName>
        <fullName evidence="1">GNAT family N-acetyltransferase</fullName>
    </submittedName>
</protein>
<comment type="caution">
    <text evidence="1">The sequence shown here is derived from an EMBL/GenBank/DDBJ whole genome shotgun (WGS) entry which is preliminary data.</text>
</comment>
<sequence length="378" mass="44779">MSSLIIRNSIKDISEDDFLKMNKGVNSPFSQYNYLHALEASKSVSLESGWEPHHFLKENDGKLIGFMPVYKKYNSNGEFVFDYSWSHALQQAGRSYYPKLLTAIPYTPCKGERLLGNNNIKDELVNDIKDYMANEEIESWHILFPDKKTKSLLRNHELIERFGCRFVWKNRSYKDFNDFLNIFTSRQRKTIRAERRKILQSDITFKIVEQDSISKGDWDIFYGLYCQTYIDRWQRPYLTRSFFDLLLSGKKTSQPVLFFAIQDNEVIGSSLCFKSRNTLYGRHWGSSKNIDCLHFETCYYQGIEYCIKNNLDYFDPGVQGEHKIRRGFEPELSSSFHYLLKKDLRNAINEFCLKEKYGILEYKDSCDKYTPIKKEYRI</sequence>
<dbReference type="PANTHER" id="PTHR47017:SF1">
    <property type="entry name" value="ACYL-COA"/>
    <property type="match status" value="1"/>
</dbReference>
<dbReference type="Pfam" id="PF04339">
    <property type="entry name" value="FemAB_like"/>
    <property type="match status" value="1"/>
</dbReference>
<dbReference type="InterPro" id="IPR016181">
    <property type="entry name" value="Acyl_CoA_acyltransferase"/>
</dbReference>
<dbReference type="SUPFAM" id="SSF55729">
    <property type="entry name" value="Acyl-CoA N-acyltransferases (Nat)"/>
    <property type="match status" value="1"/>
</dbReference>